<evidence type="ECO:0000313" key="2">
    <source>
        <dbReference type="EMBL" id="AMP15670.1"/>
    </source>
</evidence>
<dbReference type="RefSeq" id="WP_062116996.1">
    <property type="nucleotide sequence ID" value="NZ_CP013236.1"/>
</dbReference>
<gene>
    <name evidence="2" type="ORF">CPter291_3435</name>
</gene>
<feature type="transmembrane region" description="Helical" evidence="1">
    <location>
        <begin position="47"/>
        <end position="67"/>
    </location>
</feature>
<dbReference type="InterPro" id="IPR058965">
    <property type="entry name" value="SOI/HabA-like"/>
</dbReference>
<organism evidence="2 3">
    <name type="scientific">Collimonas pratensis</name>
    <dbReference type="NCBI Taxonomy" id="279113"/>
    <lineage>
        <taxon>Bacteria</taxon>
        <taxon>Pseudomonadati</taxon>
        <taxon>Pseudomonadota</taxon>
        <taxon>Betaproteobacteria</taxon>
        <taxon>Burkholderiales</taxon>
        <taxon>Oxalobacteraceae</taxon>
        <taxon>Collimonas</taxon>
    </lineage>
</organism>
<protein>
    <submittedName>
        <fullName evidence="2">Membrane protein</fullName>
    </submittedName>
</protein>
<keyword evidence="3" id="KW-1185">Reference proteome</keyword>
<name>A0ABM5Z911_9BURK</name>
<feature type="transmembrane region" description="Helical" evidence="1">
    <location>
        <begin position="74"/>
        <end position="94"/>
    </location>
</feature>
<dbReference type="EMBL" id="CP013236">
    <property type="protein sequence ID" value="AMP15670.1"/>
    <property type="molecule type" value="Genomic_DNA"/>
</dbReference>
<sequence length="139" mass="14291">MDLSSRHLVFHASIVLLTGLLYGAPYAKAIKRGAPAQVVNSWRVAHLSIPLGATLMFAIAAVLPSLAVNAVFKWSIVAALLLSSYAFCIATPLAAITRDRGLAAGGTGLARLVYLGNMVGAGSSLLAAVLLVCAAFVSL</sequence>
<reference evidence="2 3" key="1">
    <citation type="submission" date="2015-11" db="EMBL/GenBank/DDBJ databases">
        <title>Exploring the genomic traits of fungus-feeding bacterial genus Collimonas.</title>
        <authorList>
            <person name="Song C."/>
            <person name="Schmidt R."/>
            <person name="de Jager V."/>
            <person name="Krzyzanowska D."/>
            <person name="Jongedijk E."/>
            <person name="Cankar K."/>
            <person name="Beekwilder J."/>
            <person name="van Veen A."/>
            <person name="de Boer W."/>
            <person name="van Veen J.A."/>
            <person name="Garbeva P."/>
        </authorList>
    </citation>
    <scope>NUCLEOTIDE SEQUENCE [LARGE SCALE GENOMIC DNA]</scope>
    <source>
        <strain evidence="2 3">Ter291</strain>
    </source>
</reference>
<evidence type="ECO:0000256" key="1">
    <source>
        <dbReference type="SAM" id="Phobius"/>
    </source>
</evidence>
<evidence type="ECO:0000313" key="3">
    <source>
        <dbReference type="Proteomes" id="UP000074914"/>
    </source>
</evidence>
<proteinExistence type="predicted"/>
<dbReference type="Pfam" id="PF26512">
    <property type="entry name" value="SOI"/>
    <property type="match status" value="1"/>
</dbReference>
<keyword evidence="1" id="KW-0812">Transmembrane</keyword>
<accession>A0ABM5Z911</accession>
<keyword evidence="1" id="KW-0472">Membrane</keyword>
<keyword evidence="1" id="KW-1133">Transmembrane helix</keyword>
<dbReference type="Proteomes" id="UP000074914">
    <property type="component" value="Chromosome"/>
</dbReference>
<feature type="transmembrane region" description="Helical" evidence="1">
    <location>
        <begin position="114"/>
        <end position="137"/>
    </location>
</feature>